<name>A0A4R5NPP0_LENBU</name>
<comment type="caution">
    <text evidence="1">The sequence shown here is derived from an EMBL/GenBank/DDBJ whole genome shotgun (WGS) entry which is preliminary data.</text>
</comment>
<dbReference type="SUPFAM" id="SSF51735">
    <property type="entry name" value="NAD(P)-binding Rossmann-fold domains"/>
    <property type="match status" value="1"/>
</dbReference>
<evidence type="ECO:0008006" key="3">
    <source>
        <dbReference type="Google" id="ProtNLM"/>
    </source>
</evidence>
<protein>
    <recommendedName>
        <fullName evidence="3">Short-chain dehydrogenase/reductase SDR</fullName>
    </recommendedName>
</protein>
<evidence type="ECO:0000313" key="1">
    <source>
        <dbReference type="EMBL" id="TDG78594.1"/>
    </source>
</evidence>
<dbReference type="Gene3D" id="3.40.50.720">
    <property type="entry name" value="NAD(P)-binding Rossmann-like Domain"/>
    <property type="match status" value="1"/>
</dbReference>
<dbReference type="AlphaFoldDB" id="A0A4R5NPP0"/>
<dbReference type="InterPro" id="IPR036291">
    <property type="entry name" value="NAD(P)-bd_dom_sf"/>
</dbReference>
<organism evidence="1 2">
    <name type="scientific">Lentilactobacillus buchneri DSM 20057</name>
    <dbReference type="NCBI Taxonomy" id="1423728"/>
    <lineage>
        <taxon>Bacteria</taxon>
        <taxon>Bacillati</taxon>
        <taxon>Bacillota</taxon>
        <taxon>Bacilli</taxon>
        <taxon>Lactobacillales</taxon>
        <taxon>Lactobacillaceae</taxon>
        <taxon>Lentilactobacillus</taxon>
    </lineage>
</organism>
<accession>A0A4R5NPP0</accession>
<dbReference type="Proteomes" id="UP000295181">
    <property type="component" value="Unassembled WGS sequence"/>
</dbReference>
<dbReference type="EMBL" id="PUFP01000036">
    <property type="protein sequence ID" value="TDG78594.1"/>
    <property type="molecule type" value="Genomic_DNA"/>
</dbReference>
<reference evidence="1 2" key="1">
    <citation type="journal article" date="2019" name="Appl. Microbiol. Biotechnol.">
        <title>Uncovering carbohydrate metabolism through a genotype-phenotype association study of 56 lactic acid bacteria genomes.</title>
        <authorList>
            <person name="Buron-Moles G."/>
            <person name="Chailyan A."/>
            <person name="Dolejs I."/>
            <person name="Forster J."/>
            <person name="Miks M.H."/>
        </authorList>
    </citation>
    <scope>NUCLEOTIDE SEQUENCE [LARGE SCALE GENOMIC DNA]</scope>
    <source>
        <strain evidence="1 2">ATCC 4005</strain>
    </source>
</reference>
<evidence type="ECO:0000313" key="2">
    <source>
        <dbReference type="Proteomes" id="UP000295181"/>
    </source>
</evidence>
<proteinExistence type="predicted"/>
<sequence>MTNKTWFVTGTSTGFGHSLAAYLAQQENVNLVATARHTDQLGYKEWI</sequence>
<gene>
    <name evidence="1" type="ORF">C5L32_001594</name>
</gene>